<evidence type="ECO:0000313" key="3">
    <source>
        <dbReference type="EMBL" id="TGJ80342.1"/>
    </source>
</evidence>
<reference evidence="3 4" key="1">
    <citation type="submission" date="2019-03" db="EMBL/GenBank/DDBJ databases">
        <title>Draft genome sequence of Xylaria hypoxylon DSM 108379, a ubiquitous saprotrophic-parasitic fungi on hardwood.</title>
        <authorList>
            <person name="Buettner E."/>
            <person name="Leonhardt S."/>
            <person name="Gebauer A.M."/>
            <person name="Liers C."/>
            <person name="Hofrichter M."/>
            <person name="Kellner H."/>
        </authorList>
    </citation>
    <scope>NUCLEOTIDE SEQUENCE [LARGE SCALE GENOMIC DNA]</scope>
    <source>
        <strain evidence="3 4">DSM 108379</strain>
    </source>
</reference>
<dbReference type="Pfam" id="PF08881">
    <property type="entry name" value="CVNH"/>
    <property type="match status" value="1"/>
</dbReference>
<feature type="signal peptide" evidence="1">
    <location>
        <begin position="1"/>
        <end position="16"/>
    </location>
</feature>
<dbReference type="Gene3D" id="2.30.60.10">
    <property type="entry name" value="Cyanovirin-N"/>
    <property type="match status" value="1"/>
</dbReference>
<sequence>MRFLAAITAVSGLVGAAPTVQGAWDTSNVTVSGTNNTVYSFANSCNTYTVHQASGNVLLSAYCRDNTGAWPSRASQINLNHCIANNMGQMEAREDGYFGLSCNRMLFHGAQPILYAFCSNGHYPEETVLDVGNFLDNDDGRLRCFSYYGE</sequence>
<evidence type="ECO:0000259" key="2">
    <source>
        <dbReference type="SMART" id="SM01111"/>
    </source>
</evidence>
<evidence type="ECO:0000313" key="4">
    <source>
        <dbReference type="Proteomes" id="UP000297716"/>
    </source>
</evidence>
<dbReference type="EMBL" id="SKBN01000227">
    <property type="protein sequence ID" value="TGJ80342.1"/>
    <property type="molecule type" value="Genomic_DNA"/>
</dbReference>
<comment type="caution">
    <text evidence="3">The sequence shown here is derived from an EMBL/GenBank/DDBJ whole genome shotgun (WGS) entry which is preliminary data.</text>
</comment>
<accession>A0A4Z0YV98</accession>
<gene>
    <name evidence="3" type="ORF">E0Z10_g8422</name>
</gene>
<protein>
    <recommendedName>
        <fullName evidence="2">Cyanovirin-N domain-containing protein</fullName>
    </recommendedName>
</protein>
<dbReference type="InterPro" id="IPR036673">
    <property type="entry name" value="Cyanovirin-N_sf"/>
</dbReference>
<dbReference type="STRING" id="37992.A0A4Z0YV98"/>
<evidence type="ECO:0000256" key="1">
    <source>
        <dbReference type="SAM" id="SignalP"/>
    </source>
</evidence>
<keyword evidence="1" id="KW-0732">Signal</keyword>
<name>A0A4Z0YV98_9PEZI</name>
<organism evidence="3 4">
    <name type="scientific">Xylaria hypoxylon</name>
    <dbReference type="NCBI Taxonomy" id="37992"/>
    <lineage>
        <taxon>Eukaryota</taxon>
        <taxon>Fungi</taxon>
        <taxon>Dikarya</taxon>
        <taxon>Ascomycota</taxon>
        <taxon>Pezizomycotina</taxon>
        <taxon>Sordariomycetes</taxon>
        <taxon>Xylariomycetidae</taxon>
        <taxon>Xylariales</taxon>
        <taxon>Xylariaceae</taxon>
        <taxon>Xylaria</taxon>
    </lineage>
</organism>
<dbReference type="InterPro" id="IPR011058">
    <property type="entry name" value="Cyanovirin-N"/>
</dbReference>
<dbReference type="AlphaFoldDB" id="A0A4Z0YV98"/>
<keyword evidence="4" id="KW-1185">Reference proteome</keyword>
<dbReference type="SUPFAM" id="SSF51322">
    <property type="entry name" value="Cyanovirin-N"/>
    <property type="match status" value="1"/>
</dbReference>
<dbReference type="OrthoDB" id="2947935at2759"/>
<dbReference type="Proteomes" id="UP000297716">
    <property type="component" value="Unassembled WGS sequence"/>
</dbReference>
<feature type="domain" description="Cyanovirin-N" evidence="2">
    <location>
        <begin position="40"/>
        <end position="144"/>
    </location>
</feature>
<feature type="chain" id="PRO_5021310731" description="Cyanovirin-N domain-containing protein" evidence="1">
    <location>
        <begin position="17"/>
        <end position="150"/>
    </location>
</feature>
<dbReference type="SMART" id="SM01111">
    <property type="entry name" value="CVNH"/>
    <property type="match status" value="1"/>
</dbReference>
<proteinExistence type="predicted"/>